<feature type="domain" description="RCK C-terminal" evidence="8">
    <location>
        <begin position="282"/>
        <end position="366"/>
    </location>
</feature>
<feature type="transmembrane region" description="Helical" evidence="7">
    <location>
        <begin position="12"/>
        <end position="31"/>
    </location>
</feature>
<dbReference type="Pfam" id="PF03600">
    <property type="entry name" value="CitMHS"/>
    <property type="match status" value="1"/>
</dbReference>
<keyword evidence="2" id="KW-0813">Transport</keyword>
<dbReference type="EMBL" id="MLQR01000050">
    <property type="protein sequence ID" value="OIJ10622.1"/>
    <property type="molecule type" value="Genomic_DNA"/>
</dbReference>
<feature type="transmembrane region" description="Helical" evidence="7">
    <location>
        <begin position="512"/>
        <end position="533"/>
    </location>
</feature>
<dbReference type="AlphaFoldDB" id="A0A1S2LDN2"/>
<feature type="transmembrane region" description="Helical" evidence="7">
    <location>
        <begin position="460"/>
        <end position="480"/>
    </location>
</feature>
<dbReference type="GO" id="GO:0006813">
    <property type="term" value="P:potassium ion transport"/>
    <property type="evidence" value="ECO:0007669"/>
    <property type="project" value="InterPro"/>
</dbReference>
<dbReference type="InterPro" id="IPR006037">
    <property type="entry name" value="RCK_C"/>
</dbReference>
<dbReference type="PROSITE" id="PS01271">
    <property type="entry name" value="NA_SULFATE"/>
    <property type="match status" value="1"/>
</dbReference>
<evidence type="ECO:0000256" key="4">
    <source>
        <dbReference type="ARBA" id="ARBA00022737"/>
    </source>
</evidence>
<name>A0A1S2LDN2_9BACI</name>
<evidence type="ECO:0000256" key="5">
    <source>
        <dbReference type="ARBA" id="ARBA00022989"/>
    </source>
</evidence>
<organism evidence="9 10">
    <name type="scientific">Anaerobacillus alkalilacustris</name>
    <dbReference type="NCBI Taxonomy" id="393763"/>
    <lineage>
        <taxon>Bacteria</taxon>
        <taxon>Bacillati</taxon>
        <taxon>Bacillota</taxon>
        <taxon>Bacilli</taxon>
        <taxon>Bacillales</taxon>
        <taxon>Bacillaceae</taxon>
        <taxon>Anaerobacillus</taxon>
    </lineage>
</organism>
<dbReference type="PANTHER" id="PTHR43652:SF2">
    <property type="entry name" value="BASIC AMINO ACID ANTIPORTER YFCC-RELATED"/>
    <property type="match status" value="1"/>
</dbReference>
<reference evidence="9 10" key="1">
    <citation type="submission" date="2016-10" db="EMBL/GenBank/DDBJ databases">
        <title>Draft genome sequences of four alkaliphilic bacteria belonging to the Anaerobacillus genus.</title>
        <authorList>
            <person name="Bassil N.M."/>
            <person name="Lloyd J.R."/>
        </authorList>
    </citation>
    <scope>NUCLEOTIDE SEQUENCE [LARGE SCALE GENOMIC DNA]</scope>
    <source>
        <strain evidence="9 10">DSM 18345</strain>
    </source>
</reference>
<evidence type="ECO:0000313" key="10">
    <source>
        <dbReference type="Proteomes" id="UP000179524"/>
    </source>
</evidence>
<gene>
    <name evidence="9" type="ORF">BKP37_17765</name>
</gene>
<dbReference type="InterPro" id="IPR051679">
    <property type="entry name" value="DASS-Related_Transporters"/>
</dbReference>
<dbReference type="GO" id="GO:0008324">
    <property type="term" value="F:monoatomic cation transmembrane transporter activity"/>
    <property type="evidence" value="ECO:0007669"/>
    <property type="project" value="InterPro"/>
</dbReference>
<proteinExistence type="predicted"/>
<feature type="transmembrane region" description="Helical" evidence="7">
    <location>
        <begin position="553"/>
        <end position="573"/>
    </location>
</feature>
<keyword evidence="10" id="KW-1185">Reference proteome</keyword>
<dbReference type="PANTHER" id="PTHR43652">
    <property type="entry name" value="BASIC AMINO ACID ANTIPORTER YFCC-RELATED"/>
    <property type="match status" value="1"/>
</dbReference>
<dbReference type="PROSITE" id="PS51202">
    <property type="entry name" value="RCK_C"/>
    <property type="match status" value="2"/>
</dbReference>
<feature type="transmembrane region" description="Helical" evidence="7">
    <location>
        <begin position="85"/>
        <end position="107"/>
    </location>
</feature>
<evidence type="ECO:0000256" key="7">
    <source>
        <dbReference type="SAM" id="Phobius"/>
    </source>
</evidence>
<evidence type="ECO:0000256" key="6">
    <source>
        <dbReference type="ARBA" id="ARBA00023136"/>
    </source>
</evidence>
<feature type="transmembrane region" description="Helical" evidence="7">
    <location>
        <begin position="43"/>
        <end position="65"/>
    </location>
</feature>
<feature type="domain" description="RCK C-terminal" evidence="8">
    <location>
        <begin position="193"/>
        <end position="275"/>
    </location>
</feature>
<comment type="subcellular location">
    <subcellularLocation>
        <location evidence="1">Membrane</location>
        <topology evidence="1">Multi-pass membrane protein</topology>
    </subcellularLocation>
</comment>
<dbReference type="GO" id="GO:0005886">
    <property type="term" value="C:plasma membrane"/>
    <property type="evidence" value="ECO:0007669"/>
    <property type="project" value="TreeGrafter"/>
</dbReference>
<dbReference type="InterPro" id="IPR036721">
    <property type="entry name" value="RCK_C_sf"/>
</dbReference>
<feature type="transmembrane region" description="Helical" evidence="7">
    <location>
        <begin position="127"/>
        <end position="150"/>
    </location>
</feature>
<evidence type="ECO:0000256" key="3">
    <source>
        <dbReference type="ARBA" id="ARBA00022692"/>
    </source>
</evidence>
<feature type="transmembrane region" description="Helical" evidence="7">
    <location>
        <begin position="384"/>
        <end position="417"/>
    </location>
</feature>
<evidence type="ECO:0000256" key="1">
    <source>
        <dbReference type="ARBA" id="ARBA00004141"/>
    </source>
</evidence>
<keyword evidence="3 7" id="KW-0812">Transmembrane</keyword>
<evidence type="ECO:0000256" key="2">
    <source>
        <dbReference type="ARBA" id="ARBA00022448"/>
    </source>
</evidence>
<dbReference type="Pfam" id="PF02080">
    <property type="entry name" value="TrkA_C"/>
    <property type="match status" value="2"/>
</dbReference>
<feature type="transmembrane region" description="Helical" evidence="7">
    <location>
        <begin position="162"/>
        <end position="186"/>
    </location>
</feature>
<keyword evidence="4" id="KW-0677">Repeat</keyword>
<feature type="transmembrane region" description="Helical" evidence="7">
    <location>
        <begin position="487"/>
        <end position="506"/>
    </location>
</feature>
<accession>A0A1S2LDN2</accession>
<sequence>MFVLLIKEWYTPEVTVFITLAALMVTGILSIEEGLIGFSNPGVHTVALLFIIGSAAYNSGVLTIISNKFLSKCTKNSTTLIRMMVPVSIISAFMNNTPIVTMLTPTIRSWAKKQYIAPSKFLIPLSYAAILGGTITLIGTSTNLVIDGLLKQKGLSGFSMFDFIYFGIPITIAGIFYISFFGHYLLPNRTITDPVDQLNKQYIFECIVPAQSLLIGKTLQKAKLRELHYLFLIQIHRHNKKISPPSTFEVIQTGDKLIFSGNASSMLSLTKTKGLKLLSDVGRNVTDQLKDSLLIEVIVSDSSPLIDKKIKESHFRSKYNAAIVAVQRKQKKITSSIGNFIVRPGDTLLLLTGEDFIKTWSTSEDFYLISPVDYQKPNYPNKIYIINSVLIGVILFASFQLLSILHAALIGVIILFLTKSVSVSDAKKAINWNVLVLMSSSIGIGAAFEKAGLASTIATFFSQTHTIVGLFGIAILYYVTTTILTEIINNIAAATLMFPIGFSLATELGADPLLFAMITAISASCSFITPIGYQTNLIVYGPGGYRFTDYVKVGIPLSLLCMIITVTIAVLYWG</sequence>
<feature type="transmembrane region" description="Helical" evidence="7">
    <location>
        <begin position="429"/>
        <end position="448"/>
    </location>
</feature>
<evidence type="ECO:0000259" key="8">
    <source>
        <dbReference type="PROSITE" id="PS51202"/>
    </source>
</evidence>
<dbReference type="Proteomes" id="UP000179524">
    <property type="component" value="Unassembled WGS sequence"/>
</dbReference>
<dbReference type="Gene3D" id="3.30.70.1450">
    <property type="entry name" value="Regulator of K+ conductance, C-terminal domain"/>
    <property type="match status" value="2"/>
</dbReference>
<dbReference type="InterPro" id="IPR004680">
    <property type="entry name" value="Cit_transptr-like_dom"/>
</dbReference>
<keyword evidence="6 7" id="KW-0472">Membrane</keyword>
<protein>
    <recommendedName>
        <fullName evidence="8">RCK C-terminal domain-containing protein</fullName>
    </recommendedName>
</protein>
<dbReference type="SUPFAM" id="SSF116726">
    <property type="entry name" value="TrkA C-terminal domain-like"/>
    <property type="match status" value="2"/>
</dbReference>
<keyword evidence="5 7" id="KW-1133">Transmembrane helix</keyword>
<dbReference type="InterPro" id="IPR031312">
    <property type="entry name" value="Na/sul_symport_CS"/>
</dbReference>
<comment type="caution">
    <text evidence="9">The sequence shown here is derived from an EMBL/GenBank/DDBJ whole genome shotgun (WGS) entry which is preliminary data.</text>
</comment>
<evidence type="ECO:0000313" key="9">
    <source>
        <dbReference type="EMBL" id="OIJ10622.1"/>
    </source>
</evidence>